<evidence type="ECO:0000313" key="4">
    <source>
        <dbReference type="Proteomes" id="UP000813385"/>
    </source>
</evidence>
<feature type="signal peptide" evidence="1">
    <location>
        <begin position="1"/>
        <end position="17"/>
    </location>
</feature>
<feature type="chain" id="PRO_5035469857" evidence="1">
    <location>
        <begin position="18"/>
        <end position="246"/>
    </location>
</feature>
<feature type="domain" description="SGNH hydrolase-type esterase" evidence="2">
    <location>
        <begin position="53"/>
        <end position="207"/>
    </location>
</feature>
<keyword evidence="1" id="KW-0732">Signal</keyword>
<name>A0A8K0T849_9PEZI</name>
<accession>A0A8K0T849</accession>
<dbReference type="Pfam" id="PF13472">
    <property type="entry name" value="Lipase_GDSL_2"/>
    <property type="match status" value="1"/>
</dbReference>
<dbReference type="InterPro" id="IPR013830">
    <property type="entry name" value="SGNH_hydro"/>
</dbReference>
<dbReference type="SUPFAM" id="SSF52266">
    <property type="entry name" value="SGNH hydrolase"/>
    <property type="match status" value="1"/>
</dbReference>
<dbReference type="AlphaFoldDB" id="A0A8K0T849"/>
<dbReference type="EMBL" id="JAGPXD010000004">
    <property type="protein sequence ID" value="KAH7358061.1"/>
    <property type="molecule type" value="Genomic_DNA"/>
</dbReference>
<dbReference type="PANTHER" id="PTHR43695">
    <property type="entry name" value="PUTATIVE (AFU_ORTHOLOGUE AFUA_2G17250)-RELATED"/>
    <property type="match status" value="1"/>
</dbReference>
<organism evidence="3 4">
    <name type="scientific">Plectosphaerella cucumerina</name>
    <dbReference type="NCBI Taxonomy" id="40658"/>
    <lineage>
        <taxon>Eukaryota</taxon>
        <taxon>Fungi</taxon>
        <taxon>Dikarya</taxon>
        <taxon>Ascomycota</taxon>
        <taxon>Pezizomycotina</taxon>
        <taxon>Sordariomycetes</taxon>
        <taxon>Hypocreomycetidae</taxon>
        <taxon>Glomerellales</taxon>
        <taxon>Plectosphaerellaceae</taxon>
        <taxon>Plectosphaerella</taxon>
    </lineage>
</organism>
<comment type="caution">
    <text evidence="3">The sequence shown here is derived from an EMBL/GenBank/DDBJ whole genome shotgun (WGS) entry which is preliminary data.</text>
</comment>
<dbReference type="OrthoDB" id="5041285at2759"/>
<gene>
    <name evidence="3" type="ORF">B0T11DRAFT_283622</name>
</gene>
<protein>
    <submittedName>
        <fullName evidence="3">SGNH hydrolase-type esterase domain-containing protein</fullName>
    </submittedName>
</protein>
<keyword evidence="4" id="KW-1185">Reference proteome</keyword>
<evidence type="ECO:0000256" key="1">
    <source>
        <dbReference type="SAM" id="SignalP"/>
    </source>
</evidence>
<dbReference type="Proteomes" id="UP000813385">
    <property type="component" value="Unassembled WGS sequence"/>
</dbReference>
<dbReference type="Gene3D" id="3.40.50.1110">
    <property type="entry name" value="SGNH hydrolase"/>
    <property type="match status" value="1"/>
</dbReference>
<evidence type="ECO:0000259" key="2">
    <source>
        <dbReference type="Pfam" id="PF13472"/>
    </source>
</evidence>
<reference evidence="3" key="1">
    <citation type="journal article" date="2021" name="Nat. Commun.">
        <title>Genetic determinants of endophytism in the Arabidopsis root mycobiome.</title>
        <authorList>
            <person name="Mesny F."/>
            <person name="Miyauchi S."/>
            <person name="Thiergart T."/>
            <person name="Pickel B."/>
            <person name="Atanasova L."/>
            <person name="Karlsson M."/>
            <person name="Huettel B."/>
            <person name="Barry K.W."/>
            <person name="Haridas S."/>
            <person name="Chen C."/>
            <person name="Bauer D."/>
            <person name="Andreopoulos W."/>
            <person name="Pangilinan J."/>
            <person name="LaButti K."/>
            <person name="Riley R."/>
            <person name="Lipzen A."/>
            <person name="Clum A."/>
            <person name="Drula E."/>
            <person name="Henrissat B."/>
            <person name="Kohler A."/>
            <person name="Grigoriev I.V."/>
            <person name="Martin F.M."/>
            <person name="Hacquard S."/>
        </authorList>
    </citation>
    <scope>NUCLEOTIDE SEQUENCE</scope>
    <source>
        <strain evidence="3">MPI-CAGE-AT-0016</strain>
    </source>
</reference>
<dbReference type="PANTHER" id="PTHR43695:SF2">
    <property type="entry name" value="PUTATIVE (AFU_ORTHOLOGUE AFUA_2G17250)-RELATED"/>
    <property type="match status" value="1"/>
</dbReference>
<proteinExistence type="predicted"/>
<sequence length="246" mass="25770">MRFSLFTSLIAPLAALAAPLVDRQAKPPAFILTGDSSVSVNKGWGDGFVALVRNGALGLNKGHSGATTATFVSDGDWATVLNLVKTNKAKYDCYVTIQFGHNDQKSTSGVSIAKFQSNLQDMANQVKAAGATPVILTSLTRRSFSNGKLSDSLADVSAAAKKAATAVGAQLLDLNLASKTYIQAIGATNAALYNFASGDNTHLNDRGRTVFGRMVADLLIGWKPQFSNYITANAALTQKIAQGVVA</sequence>
<dbReference type="InterPro" id="IPR036514">
    <property type="entry name" value="SGNH_hydro_sf"/>
</dbReference>
<dbReference type="GO" id="GO:0016787">
    <property type="term" value="F:hydrolase activity"/>
    <property type="evidence" value="ECO:0007669"/>
    <property type="project" value="UniProtKB-KW"/>
</dbReference>
<evidence type="ECO:0000313" key="3">
    <source>
        <dbReference type="EMBL" id="KAH7358061.1"/>
    </source>
</evidence>
<dbReference type="InterPro" id="IPR037459">
    <property type="entry name" value="RhgT-like"/>
</dbReference>
<keyword evidence="3" id="KW-0378">Hydrolase</keyword>